<evidence type="ECO:0000256" key="9">
    <source>
        <dbReference type="ARBA" id="ARBA00038887"/>
    </source>
</evidence>
<dbReference type="InterPro" id="IPR050306">
    <property type="entry name" value="PfkB_Carbo_kinase"/>
</dbReference>
<accession>A0A2U1LGM4</accession>
<dbReference type="AlphaFoldDB" id="A0A2U1LGM4"/>
<organism evidence="13 14">
    <name type="scientific">Artemisia annua</name>
    <name type="common">Sweet wormwood</name>
    <dbReference type="NCBI Taxonomy" id="35608"/>
    <lineage>
        <taxon>Eukaryota</taxon>
        <taxon>Viridiplantae</taxon>
        <taxon>Streptophyta</taxon>
        <taxon>Embryophyta</taxon>
        <taxon>Tracheophyta</taxon>
        <taxon>Spermatophyta</taxon>
        <taxon>Magnoliopsida</taxon>
        <taxon>eudicotyledons</taxon>
        <taxon>Gunneridae</taxon>
        <taxon>Pentapetalae</taxon>
        <taxon>asterids</taxon>
        <taxon>campanulids</taxon>
        <taxon>Asterales</taxon>
        <taxon>Asteraceae</taxon>
        <taxon>Asteroideae</taxon>
        <taxon>Anthemideae</taxon>
        <taxon>Artemisiinae</taxon>
        <taxon>Artemisia</taxon>
    </lineage>
</organism>
<dbReference type="FunFam" id="3.40.1190.20:FF:000005">
    <property type="entry name" value="Probable fructokinase-2"/>
    <property type="match status" value="1"/>
</dbReference>
<dbReference type="PRINTS" id="PR00990">
    <property type="entry name" value="RIBOKINASE"/>
</dbReference>
<keyword evidence="14" id="KW-1185">Reference proteome</keyword>
<dbReference type="GO" id="GO:0005524">
    <property type="term" value="F:ATP binding"/>
    <property type="evidence" value="ECO:0007669"/>
    <property type="project" value="UniProtKB-KW"/>
</dbReference>
<evidence type="ECO:0000256" key="2">
    <source>
        <dbReference type="ARBA" id="ARBA00010688"/>
    </source>
</evidence>
<dbReference type="InterPro" id="IPR002173">
    <property type="entry name" value="Carboh/pur_kinase_PfkB_CS"/>
</dbReference>
<dbReference type="Gene3D" id="3.40.1190.20">
    <property type="match status" value="1"/>
</dbReference>
<evidence type="ECO:0000256" key="10">
    <source>
        <dbReference type="ARBA" id="ARBA00048451"/>
    </source>
</evidence>
<dbReference type="InterPro" id="IPR002139">
    <property type="entry name" value="Ribo/fructo_kinase"/>
</dbReference>
<dbReference type="Proteomes" id="UP000245207">
    <property type="component" value="Unassembled WGS sequence"/>
</dbReference>
<dbReference type="CDD" id="cd01167">
    <property type="entry name" value="bac_FRK"/>
    <property type="match status" value="1"/>
</dbReference>
<keyword evidence="5 11" id="KW-0418">Kinase</keyword>
<dbReference type="EMBL" id="PKPP01009483">
    <property type="protein sequence ID" value="PWA48148.1"/>
    <property type="molecule type" value="Genomic_DNA"/>
</dbReference>
<comment type="pathway">
    <text evidence="1">Glycan biosynthesis; starch biosynthesis.</text>
</comment>
<feature type="domain" description="Carbohydrate kinase PfkB" evidence="12">
    <location>
        <begin position="45"/>
        <end position="348"/>
    </location>
</feature>
<keyword evidence="4" id="KW-0547">Nucleotide-binding</keyword>
<name>A0A2U1LGM4_ARTAN</name>
<dbReference type="Pfam" id="PF00294">
    <property type="entry name" value="PfkB"/>
    <property type="match status" value="1"/>
</dbReference>
<evidence type="ECO:0000256" key="3">
    <source>
        <dbReference type="ARBA" id="ARBA00022679"/>
    </source>
</evidence>
<sequence length="360" mass="38931">MAYAIPTISKGSNATLKRNKSSGHLSTTPVRRKYCAIDELLVYWFDIRERDFVPTVAGVSLAEAPGFKKAPGGAPANVAVGVTRLGGSAAFLGKVGDDEFGHMLASILKQNNVDVSGMTFDKDARTALAFVTLRTNGEREFLFFRNPSADMLLTEADLDKDLIKKSAIFHYGSISLIDDPCKSAHLAAMKVAKNAGCILSYDPNLRLALWPSAEAARKGIMSIWDQADIIKISEDEIEFLTGGDDPYDDKVVLNKLFHPNLKLLIVSEGSNGCRYYTKDFHGKVGSVEVKCVDTTGAGDAFVGGLLSSLASNLQLFKDEKKLRDALNFANVCGAITVTERGAISSLPTKETVLKKLKEAV</sequence>
<evidence type="ECO:0000256" key="1">
    <source>
        <dbReference type="ARBA" id="ARBA00004727"/>
    </source>
</evidence>
<dbReference type="GO" id="GO:0006000">
    <property type="term" value="P:fructose metabolic process"/>
    <property type="evidence" value="ECO:0007669"/>
    <property type="project" value="TreeGrafter"/>
</dbReference>
<evidence type="ECO:0000256" key="5">
    <source>
        <dbReference type="ARBA" id="ARBA00022777"/>
    </source>
</evidence>
<evidence type="ECO:0000256" key="4">
    <source>
        <dbReference type="ARBA" id="ARBA00022741"/>
    </source>
</evidence>
<comment type="caution">
    <text evidence="13">The sequence shown here is derived from an EMBL/GenBank/DDBJ whole genome shotgun (WGS) entry which is preliminary data.</text>
</comment>
<comment type="similarity">
    <text evidence="2 11">Belongs to the carbohydrate kinase PfkB family.</text>
</comment>
<dbReference type="PANTHER" id="PTHR43085:SF60">
    <property type="entry name" value="PFKB FAMILY CARBOHYDRATE KINASE"/>
    <property type="match status" value="1"/>
</dbReference>
<dbReference type="SUPFAM" id="SSF53613">
    <property type="entry name" value="Ribokinase-like"/>
    <property type="match status" value="1"/>
</dbReference>
<dbReference type="OrthoDB" id="415590at2759"/>
<comment type="catalytic activity">
    <reaction evidence="10">
        <text>D-fructose + ATP = D-fructose 6-phosphate + ADP + H(+)</text>
        <dbReference type="Rhea" id="RHEA:16125"/>
        <dbReference type="ChEBI" id="CHEBI:15378"/>
        <dbReference type="ChEBI" id="CHEBI:30616"/>
        <dbReference type="ChEBI" id="CHEBI:37721"/>
        <dbReference type="ChEBI" id="CHEBI:61527"/>
        <dbReference type="ChEBI" id="CHEBI:456216"/>
        <dbReference type="EC" id="2.7.1.4"/>
    </reaction>
</comment>
<dbReference type="GO" id="GO:0005829">
    <property type="term" value="C:cytosol"/>
    <property type="evidence" value="ECO:0007669"/>
    <property type="project" value="TreeGrafter"/>
</dbReference>
<dbReference type="EC" id="2.7.1.4" evidence="9"/>
<dbReference type="PANTHER" id="PTHR43085">
    <property type="entry name" value="HEXOKINASE FAMILY MEMBER"/>
    <property type="match status" value="1"/>
</dbReference>
<keyword evidence="7" id="KW-0119">Carbohydrate metabolism</keyword>
<dbReference type="InterPro" id="IPR011611">
    <property type="entry name" value="PfkB_dom"/>
</dbReference>
<keyword evidence="3 11" id="KW-0808">Transferase</keyword>
<dbReference type="PROSITE" id="PS00583">
    <property type="entry name" value="PFKB_KINASES_1"/>
    <property type="match status" value="1"/>
</dbReference>
<dbReference type="GO" id="GO:0008865">
    <property type="term" value="F:fructokinase activity"/>
    <property type="evidence" value="ECO:0007669"/>
    <property type="project" value="UniProtKB-EC"/>
</dbReference>
<protein>
    <recommendedName>
        <fullName evidence="9">fructokinase</fullName>
        <ecNumber evidence="9">2.7.1.4</ecNumber>
    </recommendedName>
</protein>
<dbReference type="STRING" id="35608.A0A2U1LGM4"/>
<dbReference type="InterPro" id="IPR029056">
    <property type="entry name" value="Ribokinase-like"/>
</dbReference>
<evidence type="ECO:0000256" key="7">
    <source>
        <dbReference type="ARBA" id="ARBA00023277"/>
    </source>
</evidence>
<dbReference type="PROSITE" id="PS00584">
    <property type="entry name" value="PFKB_KINASES_2"/>
    <property type="match status" value="1"/>
</dbReference>
<evidence type="ECO:0000313" key="13">
    <source>
        <dbReference type="EMBL" id="PWA48148.1"/>
    </source>
</evidence>
<comment type="function">
    <text evidence="8">May play an important role in maintaining the flux of carbon towards starch formation.</text>
</comment>
<evidence type="ECO:0000256" key="11">
    <source>
        <dbReference type="RuleBase" id="RU003704"/>
    </source>
</evidence>
<proteinExistence type="inferred from homology"/>
<keyword evidence="6" id="KW-0067">ATP-binding</keyword>
<evidence type="ECO:0000256" key="8">
    <source>
        <dbReference type="ARBA" id="ARBA00037195"/>
    </source>
</evidence>
<evidence type="ECO:0000256" key="6">
    <source>
        <dbReference type="ARBA" id="ARBA00022840"/>
    </source>
</evidence>
<evidence type="ECO:0000259" key="12">
    <source>
        <dbReference type="Pfam" id="PF00294"/>
    </source>
</evidence>
<gene>
    <name evidence="13" type="ORF">CTI12_AA427740</name>
</gene>
<evidence type="ECO:0000313" key="14">
    <source>
        <dbReference type="Proteomes" id="UP000245207"/>
    </source>
</evidence>
<reference evidence="13 14" key="1">
    <citation type="journal article" date="2018" name="Mol. Plant">
        <title>The genome of Artemisia annua provides insight into the evolution of Asteraceae family and artemisinin biosynthesis.</title>
        <authorList>
            <person name="Shen Q."/>
            <person name="Zhang L."/>
            <person name="Liao Z."/>
            <person name="Wang S."/>
            <person name="Yan T."/>
            <person name="Shi P."/>
            <person name="Liu M."/>
            <person name="Fu X."/>
            <person name="Pan Q."/>
            <person name="Wang Y."/>
            <person name="Lv Z."/>
            <person name="Lu X."/>
            <person name="Zhang F."/>
            <person name="Jiang W."/>
            <person name="Ma Y."/>
            <person name="Chen M."/>
            <person name="Hao X."/>
            <person name="Li L."/>
            <person name="Tang Y."/>
            <person name="Lv G."/>
            <person name="Zhou Y."/>
            <person name="Sun X."/>
            <person name="Brodelius P.E."/>
            <person name="Rose J.K.C."/>
            <person name="Tang K."/>
        </authorList>
    </citation>
    <scope>NUCLEOTIDE SEQUENCE [LARGE SCALE GENOMIC DNA]</scope>
    <source>
        <strain evidence="14">cv. Huhao1</strain>
        <tissue evidence="13">Leaf</tissue>
    </source>
</reference>